<feature type="region of interest" description="Disordered" evidence="1">
    <location>
        <begin position="1"/>
        <end position="25"/>
    </location>
</feature>
<protein>
    <submittedName>
        <fullName evidence="2">OsmC family peroxiredoxin</fullName>
    </submittedName>
</protein>
<accession>A0ABN9NWC6</accession>
<sequence length="145" mass="14881">MSIAERSTGTVWEGPLATGTGRLNSGSGALTGLDVTWAARTETPGGKTSPEELAAAAHSSCFSMALALKLGEQQLTPQRLDVQATVTLDEVDGLPTIVSSALTIKAQVDGVDAAKFQRIVDEAAALCPVSRLFAGAKISVKAALE</sequence>
<keyword evidence="3" id="KW-1185">Reference proteome</keyword>
<feature type="compositionally biased region" description="Polar residues" evidence="1">
    <location>
        <begin position="1"/>
        <end position="10"/>
    </location>
</feature>
<dbReference type="InterPro" id="IPR015946">
    <property type="entry name" value="KH_dom-like_a/b"/>
</dbReference>
<dbReference type="EMBL" id="OY726395">
    <property type="protein sequence ID" value="CAJ1580342.1"/>
    <property type="molecule type" value="Genomic_DNA"/>
</dbReference>
<dbReference type="InterPro" id="IPR019904">
    <property type="entry name" value="Peroxiredoxin_OsmC"/>
</dbReference>
<gene>
    <name evidence="2" type="ORF">MU0050_000995</name>
</gene>
<organism evidence="2 3">
    <name type="scientific">[Mycobacterium] wendilense</name>
    <dbReference type="NCBI Taxonomy" id="3064284"/>
    <lineage>
        <taxon>Bacteria</taxon>
        <taxon>Bacillati</taxon>
        <taxon>Actinomycetota</taxon>
        <taxon>Actinomycetes</taxon>
        <taxon>Mycobacteriales</taxon>
        <taxon>Mycobacteriaceae</taxon>
        <taxon>Mycolicibacter</taxon>
    </lineage>
</organism>
<dbReference type="NCBIfam" id="TIGR03562">
    <property type="entry name" value="osmo_induc_OsmC"/>
    <property type="match status" value="1"/>
</dbReference>
<dbReference type="SUPFAM" id="SSF82784">
    <property type="entry name" value="OsmC-like"/>
    <property type="match status" value="1"/>
</dbReference>
<dbReference type="Gene3D" id="3.30.300.20">
    <property type="match status" value="1"/>
</dbReference>
<dbReference type="InterPro" id="IPR003718">
    <property type="entry name" value="OsmC/Ohr_fam"/>
</dbReference>
<evidence type="ECO:0000313" key="3">
    <source>
        <dbReference type="Proteomes" id="UP001190466"/>
    </source>
</evidence>
<dbReference type="PANTHER" id="PTHR42830">
    <property type="entry name" value="OSMOTICALLY INDUCIBLE FAMILY PROTEIN"/>
    <property type="match status" value="1"/>
</dbReference>
<name>A0ABN9NWC6_9MYCO</name>
<dbReference type="InterPro" id="IPR052707">
    <property type="entry name" value="OsmC_Ohr_Peroxiredoxin"/>
</dbReference>
<proteinExistence type="predicted"/>
<evidence type="ECO:0000256" key="1">
    <source>
        <dbReference type="SAM" id="MobiDB-lite"/>
    </source>
</evidence>
<dbReference type="InterPro" id="IPR036102">
    <property type="entry name" value="OsmC/Ohrsf"/>
</dbReference>
<dbReference type="Pfam" id="PF02566">
    <property type="entry name" value="OsmC"/>
    <property type="match status" value="1"/>
</dbReference>
<dbReference type="Proteomes" id="UP001190466">
    <property type="component" value="Chromosome"/>
</dbReference>
<dbReference type="RefSeq" id="WP_316514767.1">
    <property type="nucleotide sequence ID" value="NZ_OY726395.1"/>
</dbReference>
<evidence type="ECO:0000313" key="2">
    <source>
        <dbReference type="EMBL" id="CAJ1580342.1"/>
    </source>
</evidence>
<reference evidence="2 3" key="1">
    <citation type="submission" date="2023-08" db="EMBL/GenBank/DDBJ databases">
        <authorList>
            <person name="Folkvardsen B D."/>
            <person name="Norman A."/>
        </authorList>
    </citation>
    <scope>NUCLEOTIDE SEQUENCE [LARGE SCALE GENOMIC DNA]</scope>
    <source>
        <strain evidence="2 3">Mu0050</strain>
    </source>
</reference>
<dbReference type="PANTHER" id="PTHR42830:SF1">
    <property type="entry name" value="OSMOTICALLY INDUCIBLE FAMILY PROTEIN"/>
    <property type="match status" value="1"/>
</dbReference>